<dbReference type="EMBL" id="PGUY01000008">
    <property type="protein sequence ID" value="PLT31399.1"/>
    <property type="molecule type" value="Genomic_DNA"/>
</dbReference>
<dbReference type="OrthoDB" id="2648027at2"/>
<reference evidence="1 2" key="1">
    <citation type="submission" date="2017-11" db="EMBL/GenBank/DDBJ databases">
        <title>Comparitive Functional Genomics of Dry Heat Resistant strains isolated from the Viking Spacecraft.</title>
        <authorList>
            <person name="Seuylemezian A."/>
            <person name="Cooper K."/>
            <person name="Vaishampayan P."/>
        </authorList>
    </citation>
    <scope>NUCLEOTIDE SEQUENCE [LARGE SCALE GENOMIC DNA]</scope>
    <source>
        <strain evidence="1 2">V1-29</strain>
    </source>
</reference>
<accession>A0A2N5MAL1</accession>
<organism evidence="1 2">
    <name type="scientific">Peribacillus deserti</name>
    <dbReference type="NCBI Taxonomy" id="673318"/>
    <lineage>
        <taxon>Bacteria</taxon>
        <taxon>Bacillati</taxon>
        <taxon>Bacillota</taxon>
        <taxon>Bacilli</taxon>
        <taxon>Bacillales</taxon>
        <taxon>Bacillaceae</taxon>
        <taxon>Peribacillus</taxon>
    </lineage>
</organism>
<keyword evidence="2" id="KW-1185">Reference proteome</keyword>
<sequence length="155" mass="17566">MGTIRLPLPVGLKIESILSKGISKQSLSRSLMQNNMTHITSLGADENDAAYLFQYASEHKSDCITAVEQGYEFKFLTIRGLKNFLQLRYGLIDGVDLIFKEDSLESVKLRKAWLRDIETAITKHWSFTIVDEYGSSVMGRFTLAQRELQVGTNKE</sequence>
<name>A0A2N5MAL1_9BACI</name>
<dbReference type="AlphaFoldDB" id="A0A2N5MAL1"/>
<gene>
    <name evidence="1" type="ORF">CUU66_02745</name>
</gene>
<proteinExistence type="predicted"/>
<evidence type="ECO:0000313" key="2">
    <source>
        <dbReference type="Proteomes" id="UP000234748"/>
    </source>
</evidence>
<dbReference type="Proteomes" id="UP000234748">
    <property type="component" value="Unassembled WGS sequence"/>
</dbReference>
<evidence type="ECO:0000313" key="1">
    <source>
        <dbReference type="EMBL" id="PLT31399.1"/>
    </source>
</evidence>
<dbReference type="RefSeq" id="WP_101640150.1">
    <property type="nucleotide sequence ID" value="NZ_PGUY01000008.1"/>
</dbReference>
<comment type="caution">
    <text evidence="1">The sequence shown here is derived from an EMBL/GenBank/DDBJ whole genome shotgun (WGS) entry which is preliminary data.</text>
</comment>
<protein>
    <submittedName>
        <fullName evidence="1">Uncharacterized protein</fullName>
    </submittedName>
</protein>